<gene>
    <name evidence="2" type="ORF">SSS_3433</name>
</gene>
<reference evidence="4" key="1">
    <citation type="journal article" date="2020" name="PLoS Negl. Trop. Dis.">
        <title>High-quality nuclear genome for Sarcoptes scabiei-A critical resource for a neglected parasite.</title>
        <authorList>
            <person name="Korhonen P.K."/>
            <person name="Gasser R.B."/>
            <person name="Ma G."/>
            <person name="Wang T."/>
            <person name="Stroehlein A.J."/>
            <person name="Young N.D."/>
            <person name="Ang C.S."/>
            <person name="Fernando D.D."/>
            <person name="Lu H.C."/>
            <person name="Taylor S."/>
            <person name="Reynolds S.L."/>
            <person name="Mofiz E."/>
            <person name="Najaraj S.H."/>
            <person name="Gowda H."/>
            <person name="Madugundu A."/>
            <person name="Renuse S."/>
            <person name="Holt D."/>
            <person name="Pandey A."/>
            <person name="Papenfuss A.T."/>
            <person name="Fischer K."/>
        </authorList>
    </citation>
    <scope>NUCLEOTIDE SEQUENCE [LARGE SCALE GENOMIC DNA]</scope>
</reference>
<dbReference type="AlphaFoldDB" id="A0A834VGW7"/>
<reference evidence="3" key="3">
    <citation type="submission" date="2022-06" db="UniProtKB">
        <authorList>
            <consortium name="EnsemblMetazoa"/>
        </authorList>
    </citation>
    <scope>IDENTIFICATION</scope>
</reference>
<evidence type="ECO:0000313" key="4">
    <source>
        <dbReference type="Proteomes" id="UP000070412"/>
    </source>
</evidence>
<evidence type="ECO:0000313" key="2">
    <source>
        <dbReference type="EMBL" id="KAF7493123.1"/>
    </source>
</evidence>
<proteinExistence type="predicted"/>
<sequence length="138" mass="15340">MACFNCCDNYDQNEIIDQPIRPGQSSFGENTEPIFVQPGFSDETPGPGCIEFTESFRADRYDGTQFDDIPINDGQLYPNLGGPSAPLPGGTTFTESFERNVEGASFVAPKPGFDEFTSSNFQVQDDSNENYYDETPRY</sequence>
<dbReference type="Proteomes" id="UP000070412">
    <property type="component" value="Unassembled WGS sequence"/>
</dbReference>
<organism evidence="2">
    <name type="scientific">Sarcoptes scabiei</name>
    <name type="common">Itch mite</name>
    <name type="synonym">Acarus scabiei</name>
    <dbReference type="NCBI Taxonomy" id="52283"/>
    <lineage>
        <taxon>Eukaryota</taxon>
        <taxon>Metazoa</taxon>
        <taxon>Ecdysozoa</taxon>
        <taxon>Arthropoda</taxon>
        <taxon>Chelicerata</taxon>
        <taxon>Arachnida</taxon>
        <taxon>Acari</taxon>
        <taxon>Acariformes</taxon>
        <taxon>Sarcoptiformes</taxon>
        <taxon>Astigmata</taxon>
        <taxon>Psoroptidia</taxon>
        <taxon>Sarcoptoidea</taxon>
        <taxon>Sarcoptidae</taxon>
        <taxon>Sarcoptinae</taxon>
        <taxon>Sarcoptes</taxon>
    </lineage>
</organism>
<reference evidence="2" key="2">
    <citation type="submission" date="2020-01" db="EMBL/GenBank/DDBJ databases">
        <authorList>
            <person name="Korhonen P.K.K."/>
            <person name="Guangxu M.G."/>
            <person name="Wang T.W."/>
            <person name="Stroehlein A.J.S."/>
            <person name="Young N.D."/>
            <person name="Ang C.-S.A."/>
            <person name="Fernando D.W.F."/>
            <person name="Lu H.L."/>
            <person name="Taylor S.T."/>
            <person name="Ehtesham M.E.M."/>
            <person name="Najaraj S.H.N."/>
            <person name="Harsha G.H.G."/>
            <person name="Madugundu A.M."/>
            <person name="Renuse S.R."/>
            <person name="Holt D.H."/>
            <person name="Pandey A.P."/>
            <person name="Papenfuss A.P."/>
            <person name="Gasser R.B.G."/>
            <person name="Fischer K.F."/>
        </authorList>
    </citation>
    <scope>NUCLEOTIDE SEQUENCE</scope>
    <source>
        <strain evidence="2">SSS_KF_BRIS2020</strain>
    </source>
</reference>
<evidence type="ECO:0000313" key="3">
    <source>
        <dbReference type="EnsemblMetazoa" id="KAF7493123.1"/>
    </source>
</evidence>
<evidence type="ECO:0000256" key="1">
    <source>
        <dbReference type="SAM" id="MobiDB-lite"/>
    </source>
</evidence>
<protein>
    <submittedName>
        <fullName evidence="2 3">Uncharacterized protein</fullName>
    </submittedName>
</protein>
<dbReference type="EMBL" id="WVUK01000056">
    <property type="protein sequence ID" value="KAF7493123.1"/>
    <property type="molecule type" value="Genomic_DNA"/>
</dbReference>
<accession>A0A834VGW7</accession>
<feature type="compositionally biased region" description="Polar residues" evidence="1">
    <location>
        <begin position="116"/>
        <end position="125"/>
    </location>
</feature>
<dbReference type="EnsemblMetazoa" id="SSS_3433s_mrna">
    <property type="protein sequence ID" value="KAF7493123.1"/>
    <property type="gene ID" value="SSS_3433"/>
</dbReference>
<name>A0A834VGW7_SARSC</name>
<keyword evidence="4" id="KW-1185">Reference proteome</keyword>
<feature type="region of interest" description="Disordered" evidence="1">
    <location>
        <begin position="115"/>
        <end position="138"/>
    </location>
</feature>